<accession>A0A0F9E1N3</accession>
<organism evidence="1">
    <name type="scientific">marine sediment metagenome</name>
    <dbReference type="NCBI Taxonomy" id="412755"/>
    <lineage>
        <taxon>unclassified sequences</taxon>
        <taxon>metagenomes</taxon>
        <taxon>ecological metagenomes</taxon>
    </lineage>
</organism>
<protein>
    <submittedName>
        <fullName evidence="1">Uncharacterized protein</fullName>
    </submittedName>
</protein>
<evidence type="ECO:0000313" key="1">
    <source>
        <dbReference type="EMBL" id="KKL59986.1"/>
    </source>
</evidence>
<comment type="caution">
    <text evidence="1">The sequence shown here is derived from an EMBL/GenBank/DDBJ whole genome shotgun (WGS) entry which is preliminary data.</text>
</comment>
<dbReference type="AlphaFoldDB" id="A0A0F9E1N3"/>
<reference evidence="1" key="1">
    <citation type="journal article" date="2015" name="Nature">
        <title>Complex archaea that bridge the gap between prokaryotes and eukaryotes.</title>
        <authorList>
            <person name="Spang A."/>
            <person name="Saw J.H."/>
            <person name="Jorgensen S.L."/>
            <person name="Zaremba-Niedzwiedzka K."/>
            <person name="Martijn J."/>
            <person name="Lind A.E."/>
            <person name="van Eijk R."/>
            <person name="Schleper C."/>
            <person name="Guy L."/>
            <person name="Ettema T.J."/>
        </authorList>
    </citation>
    <scope>NUCLEOTIDE SEQUENCE</scope>
</reference>
<proteinExistence type="predicted"/>
<name>A0A0F9E1N3_9ZZZZ</name>
<dbReference type="EMBL" id="LAZR01029301">
    <property type="protein sequence ID" value="KKL59986.1"/>
    <property type="molecule type" value="Genomic_DNA"/>
</dbReference>
<sequence length="69" mass="7830">MARMRAISVNMWGDGGIQVGFQLIPQPERGYEVSHSEMALPDNATEFDRLMAIRLYDEFDIDAEKVVTP</sequence>
<gene>
    <name evidence="1" type="ORF">LCGC14_2209830</name>
</gene>